<evidence type="ECO:0000313" key="1">
    <source>
        <dbReference type="EMBL" id="KAL2466154.1"/>
    </source>
</evidence>
<sequence length="155" mass="17215">MENGYAGALSKLANSRDSDLIKAIPVEKLNRPSIDESPAPTAMTISESPRWMKEIIAYLTDQVLPSDRQEAQKLCRRTAKRNGPGTESLEAVVLAKKCDRCQKFATILKLPAQSFTPVTAFCQVGDRLHRSPPNWKEWGQVRGRSGGLLHQVVRS</sequence>
<dbReference type="AlphaFoldDB" id="A0ABD1PRA7"/>
<dbReference type="Proteomes" id="UP001604336">
    <property type="component" value="Unassembled WGS sequence"/>
</dbReference>
<name>A0ABD1PRA7_9LAMI</name>
<comment type="caution">
    <text evidence="1">The sequence shown here is derived from an EMBL/GenBank/DDBJ whole genome shotgun (WGS) entry which is preliminary data.</text>
</comment>
<keyword evidence="2" id="KW-1185">Reference proteome</keyword>
<accession>A0ABD1PRA7</accession>
<organism evidence="1 2">
    <name type="scientific">Abeliophyllum distichum</name>
    <dbReference type="NCBI Taxonomy" id="126358"/>
    <lineage>
        <taxon>Eukaryota</taxon>
        <taxon>Viridiplantae</taxon>
        <taxon>Streptophyta</taxon>
        <taxon>Embryophyta</taxon>
        <taxon>Tracheophyta</taxon>
        <taxon>Spermatophyta</taxon>
        <taxon>Magnoliopsida</taxon>
        <taxon>eudicotyledons</taxon>
        <taxon>Gunneridae</taxon>
        <taxon>Pentapetalae</taxon>
        <taxon>asterids</taxon>
        <taxon>lamiids</taxon>
        <taxon>Lamiales</taxon>
        <taxon>Oleaceae</taxon>
        <taxon>Forsythieae</taxon>
        <taxon>Abeliophyllum</taxon>
    </lineage>
</organism>
<proteinExistence type="predicted"/>
<evidence type="ECO:0000313" key="2">
    <source>
        <dbReference type="Proteomes" id="UP001604336"/>
    </source>
</evidence>
<dbReference type="EMBL" id="JBFOLK010000013">
    <property type="protein sequence ID" value="KAL2466154.1"/>
    <property type="molecule type" value="Genomic_DNA"/>
</dbReference>
<gene>
    <name evidence="1" type="ORF">Adt_42005</name>
</gene>
<protein>
    <submittedName>
        <fullName evidence="1">Uncharacterized protein</fullName>
    </submittedName>
</protein>
<reference evidence="2" key="1">
    <citation type="submission" date="2024-07" db="EMBL/GenBank/DDBJ databases">
        <title>Two chromosome-level genome assemblies of Korean endemic species Abeliophyllum distichum and Forsythia ovata (Oleaceae).</title>
        <authorList>
            <person name="Jang H."/>
        </authorList>
    </citation>
    <scope>NUCLEOTIDE SEQUENCE [LARGE SCALE GENOMIC DNA]</scope>
</reference>